<keyword evidence="5 9" id="KW-0812">Transmembrane</keyword>
<evidence type="ECO:0000256" key="6">
    <source>
        <dbReference type="ARBA" id="ARBA00022970"/>
    </source>
</evidence>
<keyword evidence="8 9" id="KW-0472">Membrane</keyword>
<evidence type="ECO:0000256" key="2">
    <source>
        <dbReference type="ARBA" id="ARBA00010072"/>
    </source>
</evidence>
<proteinExistence type="inferred from homology"/>
<dbReference type="EMBL" id="AEEG01000002">
    <property type="protein sequence ID" value="EFL96536.1"/>
    <property type="molecule type" value="Genomic_DNA"/>
</dbReference>
<dbReference type="InterPro" id="IPR043429">
    <property type="entry name" value="ArtM/GltK/GlnP/TcyL/YhdX-like"/>
</dbReference>
<dbReference type="PANTHER" id="PTHR30614">
    <property type="entry name" value="MEMBRANE COMPONENT OF AMINO ACID ABC TRANSPORTER"/>
    <property type="match status" value="1"/>
</dbReference>
<dbReference type="PANTHER" id="PTHR30614:SF20">
    <property type="entry name" value="GLUTAMINE TRANSPORT SYSTEM PERMEASE PROTEIN GLNP"/>
    <property type="match status" value="1"/>
</dbReference>
<comment type="subcellular location">
    <subcellularLocation>
        <location evidence="1 9">Cell membrane</location>
        <topology evidence="1 9">Multi-pass membrane protein</topology>
    </subcellularLocation>
</comment>
<dbReference type="SMART" id="SM00062">
    <property type="entry name" value="PBPb"/>
    <property type="match status" value="1"/>
</dbReference>
<dbReference type="NCBIfam" id="TIGR01726">
    <property type="entry name" value="HEQRo_perm_3TM"/>
    <property type="match status" value="1"/>
</dbReference>
<dbReference type="HOGENOM" id="CLU_019602_20_4_9"/>
<dbReference type="InterPro" id="IPR035906">
    <property type="entry name" value="MetI-like_sf"/>
</dbReference>
<dbReference type="SUPFAM" id="SSF53850">
    <property type="entry name" value="Periplasmic binding protein-like II"/>
    <property type="match status" value="1"/>
</dbReference>
<evidence type="ECO:0000256" key="8">
    <source>
        <dbReference type="ARBA" id="ARBA00023136"/>
    </source>
</evidence>
<dbReference type="SUPFAM" id="SSF161098">
    <property type="entry name" value="MetI-like"/>
    <property type="match status" value="1"/>
</dbReference>
<keyword evidence="3 9" id="KW-0813">Transport</keyword>
<dbReference type="Proteomes" id="UP000004470">
    <property type="component" value="Unassembled WGS sequence"/>
</dbReference>
<protein>
    <submittedName>
        <fullName evidence="11">ABC transporter, permease protein</fullName>
    </submittedName>
</protein>
<dbReference type="Gene3D" id="3.40.190.10">
    <property type="entry name" value="Periplasmic binding protein-like II"/>
    <property type="match status" value="2"/>
</dbReference>
<evidence type="ECO:0000313" key="12">
    <source>
        <dbReference type="Proteomes" id="UP000004470"/>
    </source>
</evidence>
<dbReference type="InterPro" id="IPR001638">
    <property type="entry name" value="Solute-binding_3/MltF_N"/>
</dbReference>
<keyword evidence="7 9" id="KW-1133">Transmembrane helix</keyword>
<feature type="transmembrane region" description="Helical" evidence="9">
    <location>
        <begin position="465"/>
        <end position="487"/>
    </location>
</feature>
<dbReference type="GO" id="GO:0022857">
    <property type="term" value="F:transmembrane transporter activity"/>
    <property type="evidence" value="ECO:0007669"/>
    <property type="project" value="InterPro"/>
</dbReference>
<feature type="transmembrane region" description="Helical" evidence="9">
    <location>
        <begin position="295"/>
        <end position="323"/>
    </location>
</feature>
<sequence length="495" mass="54563">MNKEIAMRKEKTFFNWLFIIFSLCLISTGVDIADTVHATTKDPTYQRIRERGYIVLGTSPDYAPYEFQTSSNGKSKDVGMDISVAKDIAHDLGVKLKIKNMDFDSLLVGLQTGKVDMVLSGMNPSAARRKSVDFSNVYYQGGQSIIINQKDGHLFKDKNSFHQRKVAAQTGSIQYNLAKKQIKGASVRGIEKGTDLILALQTNKVDGIVMEKPTAEAYAANNRGLKILNAHFKLNDDETSTAVALPKGSPVLKAKINQTIARIKKQKRLPEYLKTAGTYLKGNTVDTSMIHYWKYFALGVGYTILISLVGVCFGSIIGALLALMRLSRHTSLRAIALAYVEFVRGTPLMVQLMLVYFGLGIVVNLPALTAGMIAVSLNSAAYVAEVIRGGINSVDEGQVEAAQSLGLNYQDRLRFVVLPQALKNIWPALGNEFISLIKESSIVSIIGVTDLIYQLKIVQSDTYRGVAPILVAMVLYFVLTFSLSRLLKFYEGKFN</sequence>
<evidence type="ECO:0000256" key="3">
    <source>
        <dbReference type="ARBA" id="ARBA00022448"/>
    </source>
</evidence>
<feature type="domain" description="ABC transmembrane type-1" evidence="10">
    <location>
        <begin position="300"/>
        <end position="487"/>
    </location>
</feature>
<evidence type="ECO:0000256" key="4">
    <source>
        <dbReference type="ARBA" id="ARBA00022475"/>
    </source>
</evidence>
<dbReference type="Pfam" id="PF00528">
    <property type="entry name" value="BPD_transp_1"/>
    <property type="match status" value="1"/>
</dbReference>
<evidence type="ECO:0000256" key="1">
    <source>
        <dbReference type="ARBA" id="ARBA00004651"/>
    </source>
</evidence>
<evidence type="ECO:0000256" key="7">
    <source>
        <dbReference type="ARBA" id="ARBA00022989"/>
    </source>
</evidence>
<comment type="caution">
    <text evidence="11">The sequence shown here is derived from an EMBL/GenBank/DDBJ whole genome shotgun (WGS) entry which is preliminary data.</text>
</comment>
<evidence type="ECO:0000256" key="9">
    <source>
        <dbReference type="RuleBase" id="RU363032"/>
    </source>
</evidence>
<dbReference type="GO" id="GO:0043190">
    <property type="term" value="C:ATP-binding cassette (ABC) transporter complex"/>
    <property type="evidence" value="ECO:0007669"/>
    <property type="project" value="InterPro"/>
</dbReference>
<dbReference type="InterPro" id="IPR000515">
    <property type="entry name" value="MetI-like"/>
</dbReference>
<evidence type="ECO:0000259" key="10">
    <source>
        <dbReference type="PROSITE" id="PS50928"/>
    </source>
</evidence>
<keyword evidence="6" id="KW-0029">Amino-acid transport</keyword>
<dbReference type="PROSITE" id="PS50928">
    <property type="entry name" value="ABC_TM1"/>
    <property type="match status" value="1"/>
</dbReference>
<evidence type="ECO:0000256" key="5">
    <source>
        <dbReference type="ARBA" id="ARBA00022692"/>
    </source>
</evidence>
<keyword evidence="4" id="KW-1003">Cell membrane</keyword>
<feature type="transmembrane region" description="Helical" evidence="9">
    <location>
        <begin position="354"/>
        <end position="375"/>
    </location>
</feature>
<dbReference type="GO" id="GO:0006865">
    <property type="term" value="P:amino acid transport"/>
    <property type="evidence" value="ECO:0007669"/>
    <property type="project" value="UniProtKB-KW"/>
</dbReference>
<evidence type="ECO:0000313" key="11">
    <source>
        <dbReference type="EMBL" id="EFL96536.1"/>
    </source>
</evidence>
<dbReference type="Pfam" id="PF00497">
    <property type="entry name" value="SBP_bac_3"/>
    <property type="match status" value="1"/>
</dbReference>
<dbReference type="eggNOG" id="COG0834">
    <property type="taxonomic scope" value="Bacteria"/>
</dbReference>
<keyword evidence="12" id="KW-1185">Reference proteome</keyword>
<name>E0NE65_PEDAC</name>
<gene>
    <name evidence="11" type="primary">glnPH</name>
    <name evidence="11" type="ORF">HMPREF0623_0587</name>
</gene>
<reference evidence="11" key="1">
    <citation type="submission" date="2010-07" db="EMBL/GenBank/DDBJ databases">
        <authorList>
            <person name="Muzny D."/>
            <person name="Qin X."/>
            <person name="Deng J."/>
            <person name="Jiang H."/>
            <person name="Liu Y."/>
            <person name="Qu J."/>
            <person name="Song X.-Z."/>
            <person name="Zhang L."/>
            <person name="Thornton R."/>
            <person name="Coyle M."/>
            <person name="Francisco L."/>
            <person name="Jackson L."/>
            <person name="Javaid M."/>
            <person name="Korchina V."/>
            <person name="Kovar C."/>
            <person name="Mata R."/>
            <person name="Mathew T."/>
            <person name="Ngo R."/>
            <person name="Nguyen L."/>
            <person name="Nguyen N."/>
            <person name="Okwuonu G."/>
            <person name="Ongeri F."/>
            <person name="Pham C."/>
            <person name="Simmons D."/>
            <person name="Wilczek-Boney K."/>
            <person name="Hale W."/>
            <person name="Jakkamsetti A."/>
            <person name="Pham P."/>
            <person name="Ruth R."/>
            <person name="San Lucas F."/>
            <person name="Warren J."/>
            <person name="Zhang J."/>
            <person name="Zhao Z."/>
            <person name="Zhou C."/>
            <person name="Zhu D."/>
            <person name="Lee S."/>
            <person name="Bess C."/>
            <person name="Blankenburg K."/>
            <person name="Forbes L."/>
            <person name="Fu Q."/>
            <person name="Gubbala S."/>
            <person name="Hirani K."/>
            <person name="Jayaseelan J.C."/>
            <person name="Lara F."/>
            <person name="Munidasa M."/>
            <person name="Palculict T."/>
            <person name="Patil S."/>
            <person name="Pu L.-L."/>
            <person name="Saada N."/>
            <person name="Tang L."/>
            <person name="Weissenberger G."/>
            <person name="Zhu Y."/>
            <person name="Hemphill L."/>
            <person name="Shang Y."/>
            <person name="Youmans B."/>
            <person name="Ayvaz T."/>
            <person name="Ross M."/>
            <person name="Santibanez J."/>
            <person name="Aqrawi P."/>
            <person name="Gross S."/>
            <person name="Joshi V."/>
            <person name="Fowler G."/>
            <person name="Nazareth L."/>
            <person name="Reid J."/>
            <person name="Worley K."/>
            <person name="Petrosino J."/>
            <person name="Highlander S."/>
            <person name="Gibbs R."/>
        </authorList>
    </citation>
    <scope>NUCLEOTIDE SEQUENCE [LARGE SCALE GENOMIC DNA]</scope>
    <source>
        <strain evidence="11">DSM 20284</strain>
    </source>
</reference>
<organism evidence="11 12">
    <name type="scientific">Pediococcus acidilactici DSM 20284</name>
    <dbReference type="NCBI Taxonomy" id="862514"/>
    <lineage>
        <taxon>Bacteria</taxon>
        <taxon>Bacillati</taxon>
        <taxon>Bacillota</taxon>
        <taxon>Bacilli</taxon>
        <taxon>Lactobacillales</taxon>
        <taxon>Lactobacillaceae</taxon>
        <taxon>Pediococcus</taxon>
        <taxon>Pediococcus acidilactici group</taxon>
    </lineage>
</organism>
<accession>E0NE65</accession>
<comment type="similarity">
    <text evidence="2">Belongs to the binding-protein-dependent transport system permease family. HisMQ subfamily.</text>
</comment>
<dbReference type="AlphaFoldDB" id="E0NE65"/>
<dbReference type="CDD" id="cd06261">
    <property type="entry name" value="TM_PBP2"/>
    <property type="match status" value="1"/>
</dbReference>
<dbReference type="Gene3D" id="1.10.3720.10">
    <property type="entry name" value="MetI-like"/>
    <property type="match status" value="1"/>
</dbReference>
<dbReference type="eggNOG" id="COG0765">
    <property type="taxonomic scope" value="Bacteria"/>
</dbReference>
<dbReference type="InterPro" id="IPR010065">
    <property type="entry name" value="AA_ABC_transptr_permease_3TM"/>
</dbReference>
<dbReference type="FunFam" id="1.10.3720.10:FF:000033">
    <property type="entry name" value="Polar amino acid ABC transporter permease"/>
    <property type="match status" value="1"/>
</dbReference>